<organism evidence="1 2">
    <name type="scientific">Guopingia tenuis</name>
    <dbReference type="NCBI Taxonomy" id="2763656"/>
    <lineage>
        <taxon>Bacteria</taxon>
        <taxon>Bacillati</taxon>
        <taxon>Bacillota</taxon>
        <taxon>Clostridia</taxon>
        <taxon>Christensenellales</taxon>
        <taxon>Christensenellaceae</taxon>
        <taxon>Guopingia</taxon>
    </lineage>
</organism>
<comment type="caution">
    <text evidence="1">The sequence shown here is derived from an EMBL/GenBank/DDBJ whole genome shotgun (WGS) entry which is preliminary data.</text>
</comment>
<proteinExistence type="predicted"/>
<evidence type="ECO:0000313" key="1">
    <source>
        <dbReference type="EMBL" id="MBC8539217.1"/>
    </source>
</evidence>
<reference evidence="1" key="1">
    <citation type="submission" date="2020-08" db="EMBL/GenBank/DDBJ databases">
        <title>Genome public.</title>
        <authorList>
            <person name="Liu C."/>
            <person name="Sun Q."/>
        </authorList>
    </citation>
    <scope>NUCLEOTIDE SEQUENCE</scope>
    <source>
        <strain evidence="1">NSJ-63</strain>
    </source>
</reference>
<evidence type="ECO:0000313" key="2">
    <source>
        <dbReference type="Proteomes" id="UP000617951"/>
    </source>
</evidence>
<dbReference type="RefSeq" id="WP_249280820.1">
    <property type="nucleotide sequence ID" value="NZ_JACRSS010000005.1"/>
</dbReference>
<protein>
    <submittedName>
        <fullName evidence="1">Uncharacterized protein</fullName>
    </submittedName>
</protein>
<accession>A0A926DK49</accession>
<dbReference type="EMBL" id="JACRSS010000005">
    <property type="protein sequence ID" value="MBC8539217.1"/>
    <property type="molecule type" value="Genomic_DNA"/>
</dbReference>
<dbReference type="InterPro" id="IPR049215">
    <property type="entry name" value="DUF6809"/>
</dbReference>
<gene>
    <name evidence="1" type="ORF">H8693_09785</name>
</gene>
<dbReference type="AlphaFoldDB" id="A0A926DK49"/>
<name>A0A926DK49_9FIRM</name>
<dbReference type="Proteomes" id="UP000617951">
    <property type="component" value="Unassembled WGS sequence"/>
</dbReference>
<keyword evidence="2" id="KW-1185">Reference proteome</keyword>
<sequence>MLDKTIRQLYEGNIHFTNELYPTDNEYLAMKDSYNELQRHLADMLDEHGQDLLDELLNLRTSMDSITDVNDFIDGFRLGARLMLEAIYDDAEEA</sequence>
<dbReference type="Pfam" id="PF20648">
    <property type="entry name" value="DUF6809"/>
    <property type="match status" value="1"/>
</dbReference>